<keyword evidence="3" id="KW-1185">Reference proteome</keyword>
<dbReference type="Gene3D" id="2.40.70.10">
    <property type="entry name" value="Acid Proteases"/>
    <property type="match status" value="2"/>
</dbReference>
<sequence length="372" mass="39540">MPVYYEPYVSTQVLANFTWGTPAGGPIRTVIDTGSPGFWVWGPNATVNSGSPYLFVPGPCNRTAEPFFDWPASSTHTGQTTGAASYAYGGNGKIISCPFGLNDTLSFGNSDYPPLPNQQVSICDYAIIKDRSCSIYYDKSILGLSPYIGSGPRFRDNLHTSGLVADSIYSMWFGAFPDDVNDPQAGTLLFGAVPDPSHYTGNLVTVKQTQPDSGFYYAALPEVRATRIDDPDADSQVIEVQTPPSGIIPDCLVDSGTHGLTFPLDAADLQAKTGLVENAPFVNLAYPAPCNDIPMGATLDLVFADEKTGEKVTLKLPYRSMVQGPGSQNKSICSLGLQVQDPTCVLGGTFYAGAVVVHDDAGKTLSFAQGGK</sequence>
<proteinExistence type="predicted"/>
<accession>A0A136JCU9</accession>
<dbReference type="SUPFAM" id="SSF50630">
    <property type="entry name" value="Acid proteases"/>
    <property type="match status" value="1"/>
</dbReference>
<gene>
    <name evidence="2" type="ORF">Micbo1qcDRAFT_156765</name>
</gene>
<evidence type="ECO:0000259" key="1">
    <source>
        <dbReference type="PROSITE" id="PS51767"/>
    </source>
</evidence>
<dbReference type="EMBL" id="KQ964246">
    <property type="protein sequence ID" value="KXJ94975.1"/>
    <property type="molecule type" value="Genomic_DNA"/>
</dbReference>
<evidence type="ECO:0000313" key="3">
    <source>
        <dbReference type="Proteomes" id="UP000070501"/>
    </source>
</evidence>
<dbReference type="CDD" id="cd05471">
    <property type="entry name" value="pepsin_like"/>
    <property type="match status" value="1"/>
</dbReference>
<dbReference type="PROSITE" id="PS51767">
    <property type="entry name" value="PEPTIDASE_A1"/>
    <property type="match status" value="1"/>
</dbReference>
<dbReference type="InterPro" id="IPR021109">
    <property type="entry name" value="Peptidase_aspartic_dom_sf"/>
</dbReference>
<organism evidence="2 3">
    <name type="scientific">Microdochium bolleyi</name>
    <dbReference type="NCBI Taxonomy" id="196109"/>
    <lineage>
        <taxon>Eukaryota</taxon>
        <taxon>Fungi</taxon>
        <taxon>Dikarya</taxon>
        <taxon>Ascomycota</taxon>
        <taxon>Pezizomycotina</taxon>
        <taxon>Sordariomycetes</taxon>
        <taxon>Xylariomycetidae</taxon>
        <taxon>Xylariales</taxon>
        <taxon>Microdochiaceae</taxon>
        <taxon>Microdochium</taxon>
    </lineage>
</organism>
<dbReference type="InParanoid" id="A0A136JCU9"/>
<dbReference type="Pfam" id="PF00026">
    <property type="entry name" value="Asp"/>
    <property type="match status" value="1"/>
</dbReference>
<dbReference type="InterPro" id="IPR034164">
    <property type="entry name" value="Pepsin-like_dom"/>
</dbReference>
<protein>
    <submittedName>
        <fullName evidence="2">Aspartic peptidase domain-containing protein</fullName>
    </submittedName>
</protein>
<evidence type="ECO:0000313" key="2">
    <source>
        <dbReference type="EMBL" id="KXJ94975.1"/>
    </source>
</evidence>
<reference evidence="3" key="1">
    <citation type="submission" date="2016-02" db="EMBL/GenBank/DDBJ databases">
        <title>Draft genome sequence of Microdochium bolleyi, a fungal endophyte of beachgrass.</title>
        <authorList>
            <consortium name="DOE Joint Genome Institute"/>
            <person name="David A.S."/>
            <person name="May G."/>
            <person name="Haridas S."/>
            <person name="Lim J."/>
            <person name="Wang M."/>
            <person name="Labutti K."/>
            <person name="Lipzen A."/>
            <person name="Barry K."/>
            <person name="Grigoriev I.V."/>
        </authorList>
    </citation>
    <scope>NUCLEOTIDE SEQUENCE [LARGE SCALE GENOMIC DNA]</scope>
    <source>
        <strain evidence="3">J235TASD1</strain>
    </source>
</reference>
<name>A0A136JCU9_9PEZI</name>
<dbReference type="Proteomes" id="UP000070501">
    <property type="component" value="Unassembled WGS sequence"/>
</dbReference>
<dbReference type="InterPro" id="IPR033121">
    <property type="entry name" value="PEPTIDASE_A1"/>
</dbReference>
<dbReference type="STRING" id="196109.A0A136JCU9"/>
<dbReference type="AlphaFoldDB" id="A0A136JCU9"/>
<feature type="domain" description="Peptidase A1" evidence="1">
    <location>
        <begin position="13"/>
        <end position="368"/>
    </location>
</feature>
<dbReference type="OrthoDB" id="771136at2759"/>